<keyword evidence="4" id="KW-1185">Reference proteome</keyword>
<organism evidence="3 4">
    <name type="scientific">Mucilaginibacter yixingensis</name>
    <dbReference type="NCBI Taxonomy" id="1295612"/>
    <lineage>
        <taxon>Bacteria</taxon>
        <taxon>Pseudomonadati</taxon>
        <taxon>Bacteroidota</taxon>
        <taxon>Sphingobacteriia</taxon>
        <taxon>Sphingobacteriales</taxon>
        <taxon>Sphingobacteriaceae</taxon>
        <taxon>Mucilaginibacter</taxon>
    </lineage>
</organism>
<sequence>MPSIGNDIVDLRLIDADRSRQARFYSKILAPDELDLYEPLGAFLAFEHFVWLCWTIKEASYKYSKRLHPQLLFSPPRTVILDLSVCQNADDGNHYEGTCSNGFSTVYFQSSHTATYIHTIVNVATDLSQIIAKAFIVDPTKASAQTHAQLLQQAAQLYPGKAIRIEKNADNVPSLMVDAQTHPISIAHHGQYGSFAIANNR</sequence>
<keyword evidence="1 3" id="KW-0808">Transferase</keyword>
<dbReference type="Proteomes" id="UP000244168">
    <property type="component" value="Unassembled WGS sequence"/>
</dbReference>
<dbReference type="SUPFAM" id="SSF56214">
    <property type="entry name" value="4'-phosphopantetheinyl transferase"/>
    <property type="match status" value="1"/>
</dbReference>
<dbReference type="GO" id="GO:0000287">
    <property type="term" value="F:magnesium ion binding"/>
    <property type="evidence" value="ECO:0007669"/>
    <property type="project" value="InterPro"/>
</dbReference>
<protein>
    <submittedName>
        <fullName evidence="3">4'-phosphopantetheinyl transferase superfamily protein</fullName>
    </submittedName>
</protein>
<dbReference type="OrthoDB" id="663853at2"/>
<name>A0A2T5JD52_9SPHI</name>
<gene>
    <name evidence="3" type="ORF">C8P68_102517</name>
</gene>
<dbReference type="RefSeq" id="WP_107827607.1">
    <property type="nucleotide sequence ID" value="NZ_CP160205.1"/>
</dbReference>
<dbReference type="GO" id="GO:0008897">
    <property type="term" value="F:holo-[acyl-carrier-protein] synthase activity"/>
    <property type="evidence" value="ECO:0007669"/>
    <property type="project" value="InterPro"/>
</dbReference>
<feature type="domain" description="4'-phosphopantetheinyl transferase" evidence="2">
    <location>
        <begin position="3"/>
        <end position="120"/>
    </location>
</feature>
<evidence type="ECO:0000259" key="2">
    <source>
        <dbReference type="Pfam" id="PF01648"/>
    </source>
</evidence>
<evidence type="ECO:0000313" key="4">
    <source>
        <dbReference type="Proteomes" id="UP000244168"/>
    </source>
</evidence>
<dbReference type="EMBL" id="QAOQ01000002">
    <property type="protein sequence ID" value="PTQ99689.1"/>
    <property type="molecule type" value="Genomic_DNA"/>
</dbReference>
<dbReference type="Gene3D" id="3.90.470.20">
    <property type="entry name" value="4'-phosphopantetheinyl transferase domain"/>
    <property type="match status" value="1"/>
</dbReference>
<evidence type="ECO:0000256" key="1">
    <source>
        <dbReference type="ARBA" id="ARBA00022679"/>
    </source>
</evidence>
<dbReference type="InterPro" id="IPR008278">
    <property type="entry name" value="4-PPantetheinyl_Trfase_dom"/>
</dbReference>
<comment type="caution">
    <text evidence="3">The sequence shown here is derived from an EMBL/GenBank/DDBJ whole genome shotgun (WGS) entry which is preliminary data.</text>
</comment>
<proteinExistence type="predicted"/>
<accession>A0A2T5JD52</accession>
<reference evidence="3 4" key="1">
    <citation type="submission" date="2018-04" db="EMBL/GenBank/DDBJ databases">
        <title>Genomic Encyclopedia of Archaeal and Bacterial Type Strains, Phase II (KMG-II): from individual species to whole genera.</title>
        <authorList>
            <person name="Goeker M."/>
        </authorList>
    </citation>
    <scope>NUCLEOTIDE SEQUENCE [LARGE SCALE GENOMIC DNA]</scope>
    <source>
        <strain evidence="3 4">DSM 26809</strain>
    </source>
</reference>
<dbReference type="InterPro" id="IPR037143">
    <property type="entry name" value="4-PPantetheinyl_Trfase_dom_sf"/>
</dbReference>
<dbReference type="Pfam" id="PF01648">
    <property type="entry name" value="ACPS"/>
    <property type="match status" value="1"/>
</dbReference>
<dbReference type="AlphaFoldDB" id="A0A2T5JD52"/>
<evidence type="ECO:0000313" key="3">
    <source>
        <dbReference type="EMBL" id="PTQ99689.1"/>
    </source>
</evidence>